<dbReference type="AlphaFoldDB" id="A0AAX3EKP8"/>
<keyword evidence="1" id="KW-0812">Transmembrane</keyword>
<reference evidence="2" key="1">
    <citation type="submission" date="2022-07" db="EMBL/GenBank/DDBJ databases">
        <authorList>
            <person name="Wu T."/>
        </authorList>
    </citation>
    <scope>NUCLEOTIDE SEQUENCE</scope>
    <source>
        <strain evidence="2">SD-1</strain>
    </source>
</reference>
<evidence type="ECO:0000313" key="2">
    <source>
        <dbReference type="EMBL" id="UYV98531.1"/>
    </source>
</evidence>
<keyword evidence="1" id="KW-1133">Transmembrane helix</keyword>
<dbReference type="EMBL" id="CP101185">
    <property type="protein sequence ID" value="UYV98531.1"/>
    <property type="molecule type" value="Genomic_DNA"/>
</dbReference>
<feature type="transmembrane region" description="Helical" evidence="1">
    <location>
        <begin position="66"/>
        <end position="84"/>
    </location>
</feature>
<protein>
    <submittedName>
        <fullName evidence="2">DUF3040 domain-containing protein</fullName>
    </submittedName>
</protein>
<evidence type="ECO:0000313" key="3">
    <source>
        <dbReference type="Proteomes" id="UP001163293"/>
    </source>
</evidence>
<keyword evidence="1" id="KW-0472">Membrane</keyword>
<evidence type="ECO:0000256" key="1">
    <source>
        <dbReference type="SAM" id="Phobius"/>
    </source>
</evidence>
<accession>A0AAX3EKP8</accession>
<name>A0AAX3EKP8_PAEUR</name>
<gene>
    <name evidence="2" type="ORF">NL394_04725</name>
</gene>
<organism evidence="2 3">
    <name type="scientific">Paenarthrobacter ureafaciens</name>
    <dbReference type="NCBI Taxonomy" id="37931"/>
    <lineage>
        <taxon>Bacteria</taxon>
        <taxon>Bacillati</taxon>
        <taxon>Actinomycetota</taxon>
        <taxon>Actinomycetes</taxon>
        <taxon>Micrococcales</taxon>
        <taxon>Micrococcaceae</taxon>
        <taxon>Paenarthrobacter</taxon>
    </lineage>
</organism>
<sequence>MPLSDQERKVLQELERELFIQDPALAKQLETGIPSEPAPAPKALNVIAAALGLALILLGIPIHPSPLGLLGFTLMVTGIVSQWMEHRRWAERRRTEQRRARSRRHA</sequence>
<feature type="transmembrane region" description="Helical" evidence="1">
    <location>
        <begin position="43"/>
        <end position="60"/>
    </location>
</feature>
<dbReference type="InterPro" id="IPR021401">
    <property type="entry name" value="DUF3040"/>
</dbReference>
<dbReference type="Proteomes" id="UP001163293">
    <property type="component" value="Chromosome"/>
</dbReference>
<proteinExistence type="predicted"/>
<dbReference type="RefSeq" id="WP_062095302.1">
    <property type="nucleotide sequence ID" value="NZ_CP043010.1"/>
</dbReference>
<keyword evidence="3" id="KW-1185">Reference proteome</keyword>
<dbReference type="Pfam" id="PF11239">
    <property type="entry name" value="DUF3040"/>
    <property type="match status" value="1"/>
</dbReference>